<comment type="caution">
    <text evidence="1">The sequence shown here is derived from an EMBL/GenBank/DDBJ whole genome shotgun (WGS) entry which is preliminary data.</text>
</comment>
<sequence length="125" mass="14180">MFRAISQPILAKERLVMPPMKVHKKEWRKVVHPKRPEPFTITQKRRAQQRRQAKRLIAASLSVVASSKDSTTNLQQLGAISRDVLMDQDAAVKPSLTNELLIAKSIKVMPLKSTPKQGEYEIILV</sequence>
<protein>
    <submittedName>
        <fullName evidence="1">Uncharacterized protein</fullName>
    </submittedName>
</protein>
<accession>A0A218WL56</accession>
<organism evidence="1 2">
    <name type="scientific">Punica granatum</name>
    <name type="common">Pomegranate</name>
    <dbReference type="NCBI Taxonomy" id="22663"/>
    <lineage>
        <taxon>Eukaryota</taxon>
        <taxon>Viridiplantae</taxon>
        <taxon>Streptophyta</taxon>
        <taxon>Embryophyta</taxon>
        <taxon>Tracheophyta</taxon>
        <taxon>Spermatophyta</taxon>
        <taxon>Magnoliopsida</taxon>
        <taxon>eudicotyledons</taxon>
        <taxon>Gunneridae</taxon>
        <taxon>Pentapetalae</taxon>
        <taxon>rosids</taxon>
        <taxon>malvids</taxon>
        <taxon>Myrtales</taxon>
        <taxon>Lythraceae</taxon>
        <taxon>Punica</taxon>
    </lineage>
</organism>
<dbReference type="EMBL" id="MTKT01003953">
    <property type="protein sequence ID" value="OWM72971.1"/>
    <property type="molecule type" value="Genomic_DNA"/>
</dbReference>
<evidence type="ECO:0000313" key="1">
    <source>
        <dbReference type="EMBL" id="OWM72971.1"/>
    </source>
</evidence>
<reference evidence="2" key="1">
    <citation type="journal article" date="2017" name="Plant J.">
        <title>The pomegranate (Punica granatum L.) genome and the genomics of punicalagin biosynthesis.</title>
        <authorList>
            <person name="Qin G."/>
            <person name="Xu C."/>
            <person name="Ming R."/>
            <person name="Tang H."/>
            <person name="Guyot R."/>
            <person name="Kramer E.M."/>
            <person name="Hu Y."/>
            <person name="Yi X."/>
            <person name="Qi Y."/>
            <person name="Xu X."/>
            <person name="Gao Z."/>
            <person name="Pan H."/>
            <person name="Jian J."/>
            <person name="Tian Y."/>
            <person name="Yue Z."/>
            <person name="Xu Y."/>
        </authorList>
    </citation>
    <scope>NUCLEOTIDE SEQUENCE [LARGE SCALE GENOMIC DNA]</scope>
    <source>
        <strain evidence="2">cv. Dabenzi</strain>
    </source>
</reference>
<dbReference type="Proteomes" id="UP000197138">
    <property type="component" value="Unassembled WGS sequence"/>
</dbReference>
<name>A0A218WL56_PUNGR</name>
<proteinExistence type="predicted"/>
<dbReference type="AlphaFoldDB" id="A0A218WL56"/>
<evidence type="ECO:0000313" key="2">
    <source>
        <dbReference type="Proteomes" id="UP000197138"/>
    </source>
</evidence>
<gene>
    <name evidence="1" type="ORF">CDL15_Pgr001085</name>
</gene>